<dbReference type="EMBL" id="LAZR01027629">
    <property type="protein sequence ID" value="KKL65139.1"/>
    <property type="molecule type" value="Genomic_DNA"/>
</dbReference>
<sequence length="73" mass="8706">MSKGTQILFKTETSCTIRLKNGRFKKVPLPKFKHEQIVQTSLKHYSQKDFTMVLEPTFTENRGWVYGEQYIHR</sequence>
<organism evidence="1">
    <name type="scientific">marine sediment metagenome</name>
    <dbReference type="NCBI Taxonomy" id="412755"/>
    <lineage>
        <taxon>unclassified sequences</taxon>
        <taxon>metagenomes</taxon>
        <taxon>ecological metagenomes</taxon>
    </lineage>
</organism>
<protein>
    <submittedName>
        <fullName evidence="1">Uncharacterized protein</fullName>
    </submittedName>
</protein>
<reference evidence="1" key="1">
    <citation type="journal article" date="2015" name="Nature">
        <title>Complex archaea that bridge the gap between prokaryotes and eukaryotes.</title>
        <authorList>
            <person name="Spang A."/>
            <person name="Saw J.H."/>
            <person name="Jorgensen S.L."/>
            <person name="Zaremba-Niedzwiedzka K."/>
            <person name="Martijn J."/>
            <person name="Lind A.E."/>
            <person name="van Eijk R."/>
            <person name="Schleper C."/>
            <person name="Guy L."/>
            <person name="Ettema T.J."/>
        </authorList>
    </citation>
    <scope>NUCLEOTIDE SEQUENCE</scope>
</reference>
<evidence type="ECO:0000313" key="1">
    <source>
        <dbReference type="EMBL" id="KKL65139.1"/>
    </source>
</evidence>
<gene>
    <name evidence="1" type="ORF">LCGC14_2158020</name>
</gene>
<dbReference type="AlphaFoldDB" id="A0A0F9DTS5"/>
<accession>A0A0F9DTS5</accession>
<name>A0A0F9DTS5_9ZZZZ</name>
<proteinExistence type="predicted"/>
<feature type="non-terminal residue" evidence="1">
    <location>
        <position position="73"/>
    </location>
</feature>
<comment type="caution">
    <text evidence="1">The sequence shown here is derived from an EMBL/GenBank/DDBJ whole genome shotgun (WGS) entry which is preliminary data.</text>
</comment>